<accession>R2XAB9</accession>
<dbReference type="EMBL" id="AJDQ01000031">
    <property type="protein sequence ID" value="EOI51814.1"/>
    <property type="molecule type" value="Genomic_DNA"/>
</dbReference>
<organism evidence="1 2">
    <name type="scientific">Enterococcus gilvus ATCC BAA-350</name>
    <dbReference type="NCBI Taxonomy" id="1158614"/>
    <lineage>
        <taxon>Bacteria</taxon>
        <taxon>Bacillati</taxon>
        <taxon>Bacillota</taxon>
        <taxon>Bacilli</taxon>
        <taxon>Lactobacillales</taxon>
        <taxon>Enterococcaceae</taxon>
        <taxon>Enterococcus</taxon>
    </lineage>
</organism>
<feature type="non-terminal residue" evidence="1">
    <location>
        <position position="22"/>
    </location>
</feature>
<name>R2XAB9_9ENTE</name>
<evidence type="ECO:0000313" key="2">
    <source>
        <dbReference type="Proteomes" id="UP000013750"/>
    </source>
</evidence>
<comment type="caution">
    <text evidence="1">The sequence shown here is derived from an EMBL/GenBank/DDBJ whole genome shotgun (WGS) entry which is preliminary data.</text>
</comment>
<dbReference type="Proteomes" id="UP000013750">
    <property type="component" value="Unassembled WGS sequence"/>
</dbReference>
<dbReference type="HOGENOM" id="CLU_3425651_0_0_9"/>
<protein>
    <submittedName>
        <fullName evidence="1">Uncharacterized protein</fullName>
    </submittedName>
</protein>
<sequence length="22" mass="2654">MTQIWTNIEAVMKEKQVTAYRL</sequence>
<proteinExistence type="predicted"/>
<gene>
    <name evidence="1" type="ORF">UKC_04118</name>
</gene>
<dbReference type="AlphaFoldDB" id="R2XAB9"/>
<reference evidence="1 2" key="1">
    <citation type="submission" date="2013-02" db="EMBL/GenBank/DDBJ databases">
        <title>The Genome Sequence of Enterococcus gilvus ATCC BAA-350.</title>
        <authorList>
            <consortium name="The Broad Institute Genome Sequencing Platform"/>
            <consortium name="The Broad Institute Genome Sequencing Center for Infectious Disease"/>
            <person name="Earl A.M."/>
            <person name="Gilmore M.S."/>
            <person name="Lebreton F."/>
            <person name="Walker B."/>
            <person name="Young S.K."/>
            <person name="Zeng Q."/>
            <person name="Gargeya S."/>
            <person name="Fitzgerald M."/>
            <person name="Haas B."/>
            <person name="Abouelleil A."/>
            <person name="Alvarado L."/>
            <person name="Arachchi H.M."/>
            <person name="Berlin A.M."/>
            <person name="Chapman S.B."/>
            <person name="Dewar J."/>
            <person name="Goldberg J."/>
            <person name="Griggs A."/>
            <person name="Gujja S."/>
            <person name="Hansen M."/>
            <person name="Howarth C."/>
            <person name="Imamovic A."/>
            <person name="Larimer J."/>
            <person name="McCowan C."/>
            <person name="Murphy C."/>
            <person name="Neiman D."/>
            <person name="Pearson M."/>
            <person name="Priest M."/>
            <person name="Roberts A."/>
            <person name="Saif S."/>
            <person name="Shea T."/>
            <person name="Sisk P."/>
            <person name="Sykes S."/>
            <person name="Wortman J."/>
            <person name="Nusbaum C."/>
            <person name="Birren B."/>
        </authorList>
    </citation>
    <scope>NUCLEOTIDE SEQUENCE [LARGE SCALE GENOMIC DNA]</scope>
    <source>
        <strain evidence="1 2">ATCC BAA-350</strain>
    </source>
</reference>
<evidence type="ECO:0000313" key="1">
    <source>
        <dbReference type="EMBL" id="EOI51814.1"/>
    </source>
</evidence>